<dbReference type="RefSeq" id="XP_007864299.1">
    <property type="nucleotide sequence ID" value="XM_007866108.1"/>
</dbReference>
<sequence length="355" mass="38174">MAHRRTDSSRKMHILMGPKTPVLSDAGHIVGPPALPTPPLSPGFAPAMLAPEHRDRPAALLPYATPSHSSSSSSISIQLSVSSSSSSPSAAANPLRLLDALAPYTRKRPKHWHRTTLVALALLVLLSFYVFLVAQPNLGVRLRPSAPPVAATLPLSPPSRRPKYGAVHHRPTRPQLTLDPAQELAAVTSFIVALPQNVIPPSVDPSKPIDPELVLDFDTRGEGARAELDEVIRDVWTRFPVILFSKYHSAASREVKAILDGMNLKPAPAIIDVDQRPDADTLAPLLYRLTTPYLDTLAPFPDAPEAPALPVLLLSGHPLSLTQIRELNARGELRAMVGRSGAVVGGGKRKKGGRR</sequence>
<dbReference type="OrthoDB" id="423313at2759"/>
<reference evidence="2 3" key="1">
    <citation type="journal article" date="2012" name="Science">
        <title>The Paleozoic origin of enzymatic lignin decomposition reconstructed from 31 fungal genomes.</title>
        <authorList>
            <person name="Floudas D."/>
            <person name="Binder M."/>
            <person name="Riley R."/>
            <person name="Barry K."/>
            <person name="Blanchette R.A."/>
            <person name="Henrissat B."/>
            <person name="Martinez A.T."/>
            <person name="Otillar R."/>
            <person name="Spatafora J.W."/>
            <person name="Yadav J.S."/>
            <person name="Aerts A."/>
            <person name="Benoit I."/>
            <person name="Boyd A."/>
            <person name="Carlson A."/>
            <person name="Copeland A."/>
            <person name="Coutinho P.M."/>
            <person name="de Vries R.P."/>
            <person name="Ferreira P."/>
            <person name="Findley K."/>
            <person name="Foster B."/>
            <person name="Gaskell J."/>
            <person name="Glotzer D."/>
            <person name="Gorecki P."/>
            <person name="Heitman J."/>
            <person name="Hesse C."/>
            <person name="Hori C."/>
            <person name="Igarashi K."/>
            <person name="Jurgens J.A."/>
            <person name="Kallen N."/>
            <person name="Kersten P."/>
            <person name="Kohler A."/>
            <person name="Kuees U."/>
            <person name="Kumar T.K.A."/>
            <person name="Kuo A."/>
            <person name="LaButti K."/>
            <person name="Larrondo L.F."/>
            <person name="Lindquist E."/>
            <person name="Ling A."/>
            <person name="Lombard V."/>
            <person name="Lucas S."/>
            <person name="Lundell T."/>
            <person name="Martin R."/>
            <person name="McLaughlin D.J."/>
            <person name="Morgenstern I."/>
            <person name="Morin E."/>
            <person name="Murat C."/>
            <person name="Nagy L.G."/>
            <person name="Nolan M."/>
            <person name="Ohm R.A."/>
            <person name="Patyshakuliyeva A."/>
            <person name="Rokas A."/>
            <person name="Ruiz-Duenas F.J."/>
            <person name="Sabat G."/>
            <person name="Salamov A."/>
            <person name="Samejima M."/>
            <person name="Schmutz J."/>
            <person name="Slot J.C."/>
            <person name="St John F."/>
            <person name="Stenlid J."/>
            <person name="Sun H."/>
            <person name="Sun S."/>
            <person name="Syed K."/>
            <person name="Tsang A."/>
            <person name="Wiebenga A."/>
            <person name="Young D."/>
            <person name="Pisabarro A."/>
            <person name="Eastwood D.C."/>
            <person name="Martin F."/>
            <person name="Cullen D."/>
            <person name="Grigoriev I.V."/>
            <person name="Hibbett D.S."/>
        </authorList>
    </citation>
    <scope>NUCLEOTIDE SEQUENCE [LARGE SCALE GENOMIC DNA]</scope>
    <source>
        <strain evidence="2 3">ATCC 11539</strain>
    </source>
</reference>
<keyword evidence="1" id="KW-1133">Transmembrane helix</keyword>
<dbReference type="EMBL" id="KB469299">
    <property type="protein sequence ID" value="EPQ57155.1"/>
    <property type="molecule type" value="Genomic_DNA"/>
</dbReference>
<dbReference type="AlphaFoldDB" id="S7RRA0"/>
<dbReference type="eggNOG" id="ENOG502SNG9">
    <property type="taxonomic scope" value="Eukaryota"/>
</dbReference>
<dbReference type="Proteomes" id="UP000030669">
    <property type="component" value="Unassembled WGS sequence"/>
</dbReference>
<name>S7RRA0_GLOTA</name>
<organism evidence="2 3">
    <name type="scientific">Gloeophyllum trabeum (strain ATCC 11539 / FP-39264 / Madison 617)</name>
    <name type="common">Brown rot fungus</name>
    <dbReference type="NCBI Taxonomy" id="670483"/>
    <lineage>
        <taxon>Eukaryota</taxon>
        <taxon>Fungi</taxon>
        <taxon>Dikarya</taxon>
        <taxon>Basidiomycota</taxon>
        <taxon>Agaricomycotina</taxon>
        <taxon>Agaricomycetes</taxon>
        <taxon>Gloeophyllales</taxon>
        <taxon>Gloeophyllaceae</taxon>
        <taxon>Gloeophyllum</taxon>
    </lineage>
</organism>
<dbReference type="STRING" id="670483.S7RRA0"/>
<evidence type="ECO:0000256" key="1">
    <source>
        <dbReference type="SAM" id="Phobius"/>
    </source>
</evidence>
<evidence type="ECO:0000313" key="3">
    <source>
        <dbReference type="Proteomes" id="UP000030669"/>
    </source>
</evidence>
<keyword evidence="1" id="KW-0472">Membrane</keyword>
<dbReference type="Gene3D" id="3.40.30.10">
    <property type="entry name" value="Glutaredoxin"/>
    <property type="match status" value="1"/>
</dbReference>
<keyword evidence="1" id="KW-0812">Transmembrane</keyword>
<dbReference type="PROSITE" id="PS51354">
    <property type="entry name" value="GLUTAREDOXIN_2"/>
    <property type="match status" value="1"/>
</dbReference>
<dbReference type="KEGG" id="gtr:GLOTRDRAFT_115194"/>
<accession>S7RRA0</accession>
<evidence type="ECO:0000313" key="2">
    <source>
        <dbReference type="EMBL" id="EPQ57155.1"/>
    </source>
</evidence>
<keyword evidence="3" id="KW-1185">Reference proteome</keyword>
<dbReference type="HOGENOM" id="CLU_064337_0_0_1"/>
<dbReference type="OMA" id="KPRAYWL"/>
<protein>
    <submittedName>
        <fullName evidence="2">Uncharacterized protein</fullName>
    </submittedName>
</protein>
<dbReference type="GeneID" id="19299999"/>
<feature type="transmembrane region" description="Helical" evidence="1">
    <location>
        <begin position="116"/>
        <end position="134"/>
    </location>
</feature>
<proteinExistence type="predicted"/>
<gene>
    <name evidence="2" type="ORF">GLOTRDRAFT_115194</name>
</gene>